<accession>A0A151PGD0</accession>
<protein>
    <submittedName>
        <fullName evidence="1">Uncharacterized protein</fullName>
    </submittedName>
</protein>
<proteinExistence type="predicted"/>
<comment type="caution">
    <text evidence="1">The sequence shown here is derived from an EMBL/GenBank/DDBJ whole genome shotgun (WGS) entry which is preliminary data.</text>
</comment>
<dbReference type="AlphaFoldDB" id="A0A151PGD0"/>
<evidence type="ECO:0000313" key="2">
    <source>
        <dbReference type="Proteomes" id="UP000050525"/>
    </source>
</evidence>
<evidence type="ECO:0000313" key="1">
    <source>
        <dbReference type="EMBL" id="KYO47845.1"/>
    </source>
</evidence>
<gene>
    <name evidence="1" type="ORF">Y1Q_0019886</name>
</gene>
<dbReference type="EMBL" id="AKHW03000416">
    <property type="protein sequence ID" value="KYO47845.1"/>
    <property type="molecule type" value="Genomic_DNA"/>
</dbReference>
<keyword evidence="2" id="KW-1185">Reference proteome</keyword>
<reference evidence="1 2" key="1">
    <citation type="journal article" date="2012" name="Genome Biol.">
        <title>Sequencing three crocodilian genomes to illuminate the evolution of archosaurs and amniotes.</title>
        <authorList>
            <person name="St John J.A."/>
            <person name="Braun E.L."/>
            <person name="Isberg S.R."/>
            <person name="Miles L.G."/>
            <person name="Chong A.Y."/>
            <person name="Gongora J."/>
            <person name="Dalzell P."/>
            <person name="Moran C."/>
            <person name="Bed'hom B."/>
            <person name="Abzhanov A."/>
            <person name="Burgess S.C."/>
            <person name="Cooksey A.M."/>
            <person name="Castoe T.A."/>
            <person name="Crawford N.G."/>
            <person name="Densmore L.D."/>
            <person name="Drew J.C."/>
            <person name="Edwards S.V."/>
            <person name="Faircloth B.C."/>
            <person name="Fujita M.K."/>
            <person name="Greenwold M.J."/>
            <person name="Hoffmann F.G."/>
            <person name="Howard J.M."/>
            <person name="Iguchi T."/>
            <person name="Janes D.E."/>
            <person name="Khan S.Y."/>
            <person name="Kohno S."/>
            <person name="de Koning A.J."/>
            <person name="Lance S.L."/>
            <person name="McCarthy F.M."/>
            <person name="McCormack J.E."/>
            <person name="Merchant M.E."/>
            <person name="Peterson D.G."/>
            <person name="Pollock D.D."/>
            <person name="Pourmand N."/>
            <person name="Raney B.J."/>
            <person name="Roessler K.A."/>
            <person name="Sanford J.R."/>
            <person name="Sawyer R.H."/>
            <person name="Schmidt C.J."/>
            <person name="Triplett E.W."/>
            <person name="Tuberville T.D."/>
            <person name="Venegas-Anaya M."/>
            <person name="Howard J.T."/>
            <person name="Jarvis E.D."/>
            <person name="Guillette L.J.Jr."/>
            <person name="Glenn T.C."/>
            <person name="Green R.E."/>
            <person name="Ray D.A."/>
        </authorList>
    </citation>
    <scope>NUCLEOTIDE SEQUENCE [LARGE SCALE GENOMIC DNA]</scope>
    <source>
        <strain evidence="1">KSC_2009_1</strain>
    </source>
</reference>
<dbReference type="Proteomes" id="UP000050525">
    <property type="component" value="Unassembled WGS sequence"/>
</dbReference>
<name>A0A151PGD0_ALLMI</name>
<organism evidence="1 2">
    <name type="scientific">Alligator mississippiensis</name>
    <name type="common">American alligator</name>
    <dbReference type="NCBI Taxonomy" id="8496"/>
    <lineage>
        <taxon>Eukaryota</taxon>
        <taxon>Metazoa</taxon>
        <taxon>Chordata</taxon>
        <taxon>Craniata</taxon>
        <taxon>Vertebrata</taxon>
        <taxon>Euteleostomi</taxon>
        <taxon>Archelosauria</taxon>
        <taxon>Archosauria</taxon>
        <taxon>Crocodylia</taxon>
        <taxon>Alligatoridae</taxon>
        <taxon>Alligatorinae</taxon>
        <taxon>Alligator</taxon>
    </lineage>
</organism>
<sequence length="82" mass="9462">MNNCFLPLLGVISQIHPSQKHEQQLEHLKLNLDSVDWISSCSTSRHLILFSTYFQDTSLCCTETTVSMEQNQRGLVDFFSLR</sequence>